<dbReference type="Gene3D" id="3.30.465.10">
    <property type="match status" value="1"/>
</dbReference>
<evidence type="ECO:0000313" key="5">
    <source>
        <dbReference type="WBParaSite" id="maker-uti_cns_0007593-snap-gene-0.3-mRNA-1"/>
    </source>
</evidence>
<keyword evidence="1" id="KW-0560">Oxidoreductase</keyword>
<dbReference type="Pfam" id="PF01565">
    <property type="entry name" value="FAD_binding_4"/>
    <property type="match status" value="1"/>
</dbReference>
<feature type="domain" description="FAD-binding PCMH-type" evidence="3">
    <location>
        <begin position="24"/>
        <end position="216"/>
    </location>
</feature>
<dbReference type="PROSITE" id="PS51387">
    <property type="entry name" value="FAD_PCMH"/>
    <property type="match status" value="1"/>
</dbReference>
<organism evidence="4 5">
    <name type="scientific">Macrostomum lignano</name>
    <dbReference type="NCBI Taxonomy" id="282301"/>
    <lineage>
        <taxon>Eukaryota</taxon>
        <taxon>Metazoa</taxon>
        <taxon>Spiralia</taxon>
        <taxon>Lophotrochozoa</taxon>
        <taxon>Platyhelminthes</taxon>
        <taxon>Rhabditophora</taxon>
        <taxon>Macrostomorpha</taxon>
        <taxon>Macrostomida</taxon>
        <taxon>Macrostomidae</taxon>
        <taxon>Macrostomum</taxon>
    </lineage>
</organism>
<name>A0A1I8HT27_9PLAT</name>
<dbReference type="WBParaSite" id="maker-uti_cns_0007593-snap-gene-0.3-mRNA-1">
    <property type="protein sequence ID" value="maker-uti_cns_0007593-snap-gene-0.3-mRNA-1"/>
    <property type="gene ID" value="maker-uti_cns_0007593-snap-gene-0.3"/>
</dbReference>
<dbReference type="PANTHER" id="PTHR43762:SF1">
    <property type="entry name" value="D-ARABINONO-1,4-LACTONE OXIDASE"/>
    <property type="match status" value="1"/>
</dbReference>
<dbReference type="AlphaFoldDB" id="A0A1I8HT27"/>
<dbReference type="SUPFAM" id="SSF56176">
    <property type="entry name" value="FAD-binding/transporter-associated domain-like"/>
    <property type="match status" value="1"/>
</dbReference>
<dbReference type="Pfam" id="PF04030">
    <property type="entry name" value="ALO"/>
    <property type="match status" value="1"/>
</dbReference>
<dbReference type="InterPro" id="IPR016169">
    <property type="entry name" value="FAD-bd_PCMH_sub2"/>
</dbReference>
<keyword evidence="4" id="KW-1185">Reference proteome</keyword>
<proteinExistence type="predicted"/>
<dbReference type="InterPro" id="IPR010031">
    <property type="entry name" value="FAD_lactone_oxidase-like"/>
</dbReference>
<dbReference type="InterPro" id="IPR007173">
    <property type="entry name" value="ALO_C"/>
</dbReference>
<dbReference type="InterPro" id="IPR016166">
    <property type="entry name" value="FAD-bd_PCMH"/>
</dbReference>
<evidence type="ECO:0000313" key="4">
    <source>
        <dbReference type="Proteomes" id="UP000095280"/>
    </source>
</evidence>
<evidence type="ECO:0000256" key="2">
    <source>
        <dbReference type="SAM" id="MobiDB-lite"/>
    </source>
</evidence>
<accession>A0A1I8HT27</accession>
<feature type="compositionally biased region" description="Acidic residues" evidence="2">
    <location>
        <begin position="295"/>
        <end position="322"/>
    </location>
</feature>
<reference evidence="5" key="1">
    <citation type="submission" date="2016-11" db="UniProtKB">
        <authorList>
            <consortium name="WormBaseParasite"/>
        </authorList>
    </citation>
    <scope>IDENTIFICATION</scope>
</reference>
<dbReference type="GO" id="GO:0071949">
    <property type="term" value="F:FAD binding"/>
    <property type="evidence" value="ECO:0007669"/>
    <property type="project" value="InterPro"/>
</dbReference>
<feature type="region of interest" description="Disordered" evidence="2">
    <location>
        <begin position="262"/>
        <end position="342"/>
    </location>
</feature>
<evidence type="ECO:0000256" key="1">
    <source>
        <dbReference type="ARBA" id="ARBA00023002"/>
    </source>
</evidence>
<dbReference type="PANTHER" id="PTHR43762">
    <property type="entry name" value="L-GULONOLACTONE OXIDASE"/>
    <property type="match status" value="1"/>
</dbReference>
<protein>
    <submittedName>
        <fullName evidence="5">FAD-binding PCMH-type domain-containing protein</fullName>
    </submittedName>
</protein>
<sequence>MSEQVSLRDELQARIGLLPKVHTRRLGSQQVLYSQVSSLSEITRLVRAARTLGLRVRSGNAPACLATDDFDVIVDTDFIADEERIVLLPGSGDSGARLVTVKPGVTVREFNEFCLSRDLCLPSLPDSPQATMVELAMTGAAGDAPAHSAISDFITDIRIVDADGRLKHYRCMVDDSEAVDASDARRREKRDLFSGAQCHLGMFGVVYDATFQVQKNFTVSVTTEFKPLEEVLLNPEAIEEMLARNQNVSVYWFPFNSVRGAEDPMPGAEQDAEAGEEKKEDGEEERDEGATEKEEEKEDEQQDEDQQEVEQTADEVNSEAELQESAASRQRTPPPELYSLDDWTPNRDEVFCRYLNTCQLPSQAKREFDLIDPVLLDPETGCLLGDPVDSLRRTHRRHRRQQPAHSEYQQHVSWGINWMRPDTYPAGLKNVEYVFDAGKEFNNTVRCVGLVAERVQEYKKRGQFPLNCCLCVSFARASDALMAPGHCAHPTKGGTGRTCAINVLMLPQADSDAETDLIGDFVLDLEMDLRGVEGARPHWSSNWAFVEGSHAMLKKVYTEDLAQFKNMIRRKLIDLDGVFLNRHLARVVESDEFACQQLAMATGGGISGADALHLISVQPVNKCASIAFDAKFNLLVEAAGDDGLRFRQSNLPPPGSVEASQATRVIFSEVFRYLNVQTSHIALTPYNIMLCCHGNSLSMVRHCTGQVVYRCELPCKVGGAAFDAASDSFFVCDAATKSVLCMPYMEFERSRRLDVTQQIVPSGLCVFSSTLFVANSEVRDGLQPCGICYRLEDGRVFKISRVAVSKKVVTGTQQTLSDAMQKHYRPSALDGVVVLPQAGSQQSKATLIGISSADKAMYTYRVRFRRSKDASSSSGVIVKFRGRDEASFIDVNNGAVRVPRFITALSNECIVVYFEVQALGSRPESHGVMVFRFKSAVTQGINTNPLN</sequence>
<dbReference type="Proteomes" id="UP000095280">
    <property type="component" value="Unplaced"/>
</dbReference>
<dbReference type="InterPro" id="IPR006094">
    <property type="entry name" value="Oxid_FAD_bind_N"/>
</dbReference>
<dbReference type="GO" id="GO:0016020">
    <property type="term" value="C:membrane"/>
    <property type="evidence" value="ECO:0007669"/>
    <property type="project" value="InterPro"/>
</dbReference>
<evidence type="ECO:0000259" key="3">
    <source>
        <dbReference type="PROSITE" id="PS51387"/>
    </source>
</evidence>
<dbReference type="GO" id="GO:0003885">
    <property type="term" value="F:D-arabinono-1,4-lactone oxidase activity"/>
    <property type="evidence" value="ECO:0007669"/>
    <property type="project" value="InterPro"/>
</dbReference>
<dbReference type="InterPro" id="IPR036318">
    <property type="entry name" value="FAD-bd_PCMH-like_sf"/>
</dbReference>